<feature type="domain" description="RmlD-like substrate binding" evidence="3">
    <location>
        <begin position="1"/>
        <end position="161"/>
    </location>
</feature>
<sequence length="292" mass="32299">MRILILGGDGMLGHRLLLHLQDHHETKVTLRRGLPAYEQYGLFTPENSYTGVEVGDTERLLEVAGDFRPEAVVNAVGIVKQRGAAKEAIPSLEINSLLPHRLAVLCKAVGARLVHVSTDCVFSGRRGSYTEEDIADAEDLYGRTKLLGEVSEPGCVTLRTSIIGLELARKTGLIEWFLAQKGEIRGFTRAIYTGLTTAEMSRVIESVLVEHPHLSGVWQVASEPINKYDLLVRFAEVLGRDDITIVPDDAVKIDRSLIPVAFENITGYSAPNWDEMLEELGAEVRQWQGEKV</sequence>
<dbReference type="AlphaFoldDB" id="A0A6J4R9V0"/>
<keyword evidence="2 4" id="KW-0560">Oxidoreductase</keyword>
<name>A0A6J4R9V0_9ACTN</name>
<comment type="function">
    <text evidence="2">Catalyzes the reduction of dTDP-6-deoxy-L-lyxo-4-hexulose to yield dTDP-L-rhamnose.</text>
</comment>
<dbReference type="EMBL" id="CADCVG010000090">
    <property type="protein sequence ID" value="CAA9459649.1"/>
    <property type="molecule type" value="Genomic_DNA"/>
</dbReference>
<dbReference type="InterPro" id="IPR005913">
    <property type="entry name" value="dTDP_dehydrorham_reduct"/>
</dbReference>
<dbReference type="UniPathway" id="UPA00124"/>
<dbReference type="Gene3D" id="3.40.50.720">
    <property type="entry name" value="NAD(P)-binding Rossmann-like Domain"/>
    <property type="match status" value="1"/>
</dbReference>
<dbReference type="Pfam" id="PF04321">
    <property type="entry name" value="RmlD_sub_bind"/>
    <property type="match status" value="1"/>
</dbReference>
<protein>
    <recommendedName>
        <fullName evidence="2">dTDP-4-dehydrorhamnose reductase</fullName>
        <ecNumber evidence="2">1.1.1.133</ecNumber>
    </recommendedName>
</protein>
<dbReference type="CDD" id="cd05254">
    <property type="entry name" value="dTDP_HR_like_SDR_e"/>
    <property type="match status" value="1"/>
</dbReference>
<evidence type="ECO:0000256" key="1">
    <source>
        <dbReference type="ARBA" id="ARBA00010944"/>
    </source>
</evidence>
<comment type="pathway">
    <text evidence="2">Carbohydrate biosynthesis; dTDP-L-rhamnose biosynthesis.</text>
</comment>
<dbReference type="GO" id="GO:0019305">
    <property type="term" value="P:dTDP-rhamnose biosynthetic process"/>
    <property type="evidence" value="ECO:0007669"/>
    <property type="project" value="UniProtKB-UniPathway"/>
</dbReference>
<dbReference type="PANTHER" id="PTHR10491:SF4">
    <property type="entry name" value="METHIONINE ADENOSYLTRANSFERASE 2 SUBUNIT BETA"/>
    <property type="match status" value="1"/>
</dbReference>
<proteinExistence type="inferred from homology"/>
<dbReference type="GO" id="GO:0005829">
    <property type="term" value="C:cytosol"/>
    <property type="evidence" value="ECO:0007669"/>
    <property type="project" value="TreeGrafter"/>
</dbReference>
<dbReference type="GO" id="GO:0008831">
    <property type="term" value="F:dTDP-4-dehydrorhamnose reductase activity"/>
    <property type="evidence" value="ECO:0007669"/>
    <property type="project" value="UniProtKB-EC"/>
</dbReference>
<dbReference type="InterPro" id="IPR029903">
    <property type="entry name" value="RmlD-like-bd"/>
</dbReference>
<accession>A0A6J4R9V0</accession>
<dbReference type="PANTHER" id="PTHR10491">
    <property type="entry name" value="DTDP-4-DEHYDRORHAMNOSE REDUCTASE"/>
    <property type="match status" value="1"/>
</dbReference>
<organism evidence="4">
    <name type="scientific">uncultured Rubrobacteraceae bacterium</name>
    <dbReference type="NCBI Taxonomy" id="349277"/>
    <lineage>
        <taxon>Bacteria</taxon>
        <taxon>Bacillati</taxon>
        <taxon>Actinomycetota</taxon>
        <taxon>Rubrobacteria</taxon>
        <taxon>Rubrobacterales</taxon>
        <taxon>Rubrobacteraceae</taxon>
        <taxon>environmental samples</taxon>
    </lineage>
</organism>
<reference evidence="4" key="1">
    <citation type="submission" date="2020-02" db="EMBL/GenBank/DDBJ databases">
        <authorList>
            <person name="Meier V. D."/>
        </authorList>
    </citation>
    <scope>NUCLEOTIDE SEQUENCE</scope>
    <source>
        <strain evidence="4">AVDCRST_MAG14</strain>
    </source>
</reference>
<gene>
    <name evidence="4" type="ORF">AVDCRST_MAG14-2207</name>
</gene>
<evidence type="ECO:0000313" key="4">
    <source>
        <dbReference type="EMBL" id="CAA9459649.1"/>
    </source>
</evidence>
<dbReference type="EC" id="1.1.1.133" evidence="2"/>
<evidence type="ECO:0000259" key="3">
    <source>
        <dbReference type="Pfam" id="PF04321"/>
    </source>
</evidence>
<dbReference type="SUPFAM" id="SSF51735">
    <property type="entry name" value="NAD(P)-binding Rossmann-fold domains"/>
    <property type="match status" value="1"/>
</dbReference>
<comment type="similarity">
    <text evidence="1 2">Belongs to the dTDP-4-dehydrorhamnose reductase family.</text>
</comment>
<dbReference type="InterPro" id="IPR036291">
    <property type="entry name" value="NAD(P)-bd_dom_sf"/>
</dbReference>
<evidence type="ECO:0000256" key="2">
    <source>
        <dbReference type="RuleBase" id="RU364082"/>
    </source>
</evidence>
<keyword evidence="2" id="KW-0521">NADP</keyword>